<dbReference type="EMBL" id="CAJHNH020001332">
    <property type="protein sequence ID" value="CAG5122610.1"/>
    <property type="molecule type" value="Genomic_DNA"/>
</dbReference>
<dbReference type="Pfam" id="PF00071">
    <property type="entry name" value="Ras"/>
    <property type="match status" value="1"/>
</dbReference>
<dbReference type="GO" id="GO:0005525">
    <property type="term" value="F:GTP binding"/>
    <property type="evidence" value="ECO:0007669"/>
    <property type="project" value="InterPro"/>
</dbReference>
<dbReference type="InterPro" id="IPR051641">
    <property type="entry name" value="RGK_GTP-binding_reg"/>
</dbReference>
<reference evidence="4" key="1">
    <citation type="submission" date="2021-04" db="EMBL/GenBank/DDBJ databases">
        <authorList>
            <consortium name="Molecular Ecology Group"/>
        </authorList>
    </citation>
    <scope>NUCLEOTIDE SEQUENCE</scope>
</reference>
<dbReference type="InterPro" id="IPR027417">
    <property type="entry name" value="P-loop_NTPase"/>
</dbReference>
<feature type="region of interest" description="Disordered" evidence="3">
    <location>
        <begin position="163"/>
        <end position="185"/>
    </location>
</feature>
<accession>A0A8S3Z4U1</accession>
<dbReference type="PROSITE" id="PS51421">
    <property type="entry name" value="RAS"/>
    <property type="match status" value="1"/>
</dbReference>
<dbReference type="GO" id="GO:0005246">
    <property type="term" value="F:calcium channel regulator activity"/>
    <property type="evidence" value="ECO:0007669"/>
    <property type="project" value="TreeGrafter"/>
</dbReference>
<name>A0A8S3Z4U1_9EUPU</name>
<evidence type="ECO:0008006" key="6">
    <source>
        <dbReference type="Google" id="ProtNLM"/>
    </source>
</evidence>
<sequence>MGAPGVGKTALTRQFMTSEYKGTYAEANTPDILEPERNVHVLLDGEESTLHFLDEEQHPDFEAEDIPIDAYVVVFAVSNTASYNQAVKSLRTLREEHRINKAVILVGNKIDLARQRRIAKHDALRIAKKFDCRYIETSAALNHHVDELLVGILSQIRQQIAPSDDTRLAPPSDSKTRSRSKSPGKAISDFFSKIFGGSDKKAKSCETLFVQ</sequence>
<evidence type="ECO:0000256" key="2">
    <source>
        <dbReference type="ARBA" id="ARBA00022553"/>
    </source>
</evidence>
<dbReference type="InterPro" id="IPR001806">
    <property type="entry name" value="Small_GTPase"/>
</dbReference>
<comment type="caution">
    <text evidence="4">The sequence shown here is derived from an EMBL/GenBank/DDBJ whole genome shotgun (WGS) entry which is preliminary data.</text>
</comment>
<dbReference type="PROSITE" id="PS51419">
    <property type="entry name" value="RAB"/>
    <property type="match status" value="1"/>
</dbReference>
<dbReference type="AlphaFoldDB" id="A0A8S3Z4U1"/>
<dbReference type="SMART" id="SM00173">
    <property type="entry name" value="RAS"/>
    <property type="match status" value="1"/>
</dbReference>
<dbReference type="OrthoDB" id="5239715at2759"/>
<keyword evidence="2" id="KW-0597">Phosphoprotein</keyword>
<keyword evidence="5" id="KW-1185">Reference proteome</keyword>
<dbReference type="PANTHER" id="PTHR45775:SF6">
    <property type="entry name" value="RAD, GEM_KIR FAMILY MEMBER 2, ISOFORM C"/>
    <property type="match status" value="1"/>
</dbReference>
<evidence type="ECO:0000256" key="1">
    <source>
        <dbReference type="ARBA" id="ARBA00008846"/>
    </source>
</evidence>
<organism evidence="4 5">
    <name type="scientific">Candidula unifasciata</name>
    <dbReference type="NCBI Taxonomy" id="100452"/>
    <lineage>
        <taxon>Eukaryota</taxon>
        <taxon>Metazoa</taxon>
        <taxon>Spiralia</taxon>
        <taxon>Lophotrochozoa</taxon>
        <taxon>Mollusca</taxon>
        <taxon>Gastropoda</taxon>
        <taxon>Heterobranchia</taxon>
        <taxon>Euthyneura</taxon>
        <taxon>Panpulmonata</taxon>
        <taxon>Eupulmonata</taxon>
        <taxon>Stylommatophora</taxon>
        <taxon>Helicina</taxon>
        <taxon>Helicoidea</taxon>
        <taxon>Geomitridae</taxon>
        <taxon>Candidula</taxon>
    </lineage>
</organism>
<dbReference type="Gene3D" id="3.40.50.300">
    <property type="entry name" value="P-loop containing nucleotide triphosphate hydrolases"/>
    <property type="match status" value="1"/>
</dbReference>
<comment type="similarity">
    <text evidence="1">Belongs to the small GTPase superfamily. RGK family.</text>
</comment>
<evidence type="ECO:0000313" key="4">
    <source>
        <dbReference type="EMBL" id="CAG5122610.1"/>
    </source>
</evidence>
<dbReference type="GO" id="GO:0005886">
    <property type="term" value="C:plasma membrane"/>
    <property type="evidence" value="ECO:0007669"/>
    <property type="project" value="TreeGrafter"/>
</dbReference>
<dbReference type="SUPFAM" id="SSF52540">
    <property type="entry name" value="P-loop containing nucleoside triphosphate hydrolases"/>
    <property type="match status" value="1"/>
</dbReference>
<evidence type="ECO:0000256" key="3">
    <source>
        <dbReference type="SAM" id="MobiDB-lite"/>
    </source>
</evidence>
<dbReference type="SMART" id="SM00175">
    <property type="entry name" value="RAB"/>
    <property type="match status" value="1"/>
</dbReference>
<dbReference type="Proteomes" id="UP000678393">
    <property type="component" value="Unassembled WGS sequence"/>
</dbReference>
<gene>
    <name evidence="4" type="ORF">CUNI_LOCUS8168</name>
</gene>
<protein>
    <recommendedName>
        <fullName evidence="6">Ras family protein</fullName>
    </recommendedName>
</protein>
<evidence type="ECO:0000313" key="5">
    <source>
        <dbReference type="Proteomes" id="UP000678393"/>
    </source>
</evidence>
<dbReference type="GO" id="GO:0003924">
    <property type="term" value="F:GTPase activity"/>
    <property type="evidence" value="ECO:0007669"/>
    <property type="project" value="InterPro"/>
</dbReference>
<dbReference type="PANTHER" id="PTHR45775">
    <property type="entry name" value="RAD, GEM/KIR FAMILY MEMBER 2, ISOFORM C"/>
    <property type="match status" value="1"/>
</dbReference>
<proteinExistence type="inferred from homology"/>
<dbReference type="PRINTS" id="PR00449">
    <property type="entry name" value="RASTRNSFRMNG"/>
</dbReference>